<dbReference type="VEuPathDB" id="FungiDB:CXQ87_002757"/>
<dbReference type="Gene3D" id="1.20.940.10">
    <property type="entry name" value="Functional domain of the splicing factor Prp18"/>
    <property type="match status" value="1"/>
</dbReference>
<accession>A0A2V1AA17</accession>
<evidence type="ECO:0000256" key="4">
    <source>
        <dbReference type="ARBA" id="ARBA00022664"/>
    </source>
</evidence>
<keyword evidence="6" id="KW-0508">mRNA splicing</keyword>
<evidence type="ECO:0000256" key="2">
    <source>
        <dbReference type="ARBA" id="ARBA00008137"/>
    </source>
</evidence>
<keyword evidence="4" id="KW-0507">mRNA processing</keyword>
<evidence type="ECO:0000313" key="10">
    <source>
        <dbReference type="EMBL" id="PVH14612.1"/>
    </source>
</evidence>
<dbReference type="GO" id="GO:0046540">
    <property type="term" value="C:U4/U6 x U5 tri-snRNP complex"/>
    <property type="evidence" value="ECO:0007669"/>
    <property type="project" value="TreeGrafter"/>
</dbReference>
<comment type="similarity">
    <text evidence="2">Belongs to the PRP18 family.</text>
</comment>
<gene>
    <name evidence="10" type="ORF">CXQ87_002757</name>
</gene>
<dbReference type="Proteomes" id="UP000244406">
    <property type="component" value="Unassembled WGS sequence"/>
</dbReference>
<organism evidence="10 11">
    <name type="scientific">Candidozyma duobushaemuli</name>
    <dbReference type="NCBI Taxonomy" id="1231522"/>
    <lineage>
        <taxon>Eukaryota</taxon>
        <taxon>Fungi</taxon>
        <taxon>Dikarya</taxon>
        <taxon>Ascomycota</taxon>
        <taxon>Saccharomycotina</taxon>
        <taxon>Pichiomycetes</taxon>
        <taxon>Metschnikowiaceae</taxon>
        <taxon>Candidozyma</taxon>
    </lineage>
</organism>
<feature type="region of interest" description="Disordered" evidence="8">
    <location>
        <begin position="1"/>
        <end position="45"/>
    </location>
</feature>
<dbReference type="GO" id="GO:0071021">
    <property type="term" value="C:U2-type post-spliceosomal complex"/>
    <property type="evidence" value="ECO:0007669"/>
    <property type="project" value="TreeGrafter"/>
</dbReference>
<dbReference type="GO" id="GO:0000350">
    <property type="term" value="P:generation of catalytic spliceosome for second transesterification step"/>
    <property type="evidence" value="ECO:0007669"/>
    <property type="project" value="TreeGrafter"/>
</dbReference>
<keyword evidence="7" id="KW-0539">Nucleus</keyword>
<protein>
    <recommendedName>
        <fullName evidence="3">Pre-mRNA-splicing factor 18</fullName>
    </recommendedName>
</protein>
<dbReference type="RefSeq" id="XP_025335552.1">
    <property type="nucleotide sequence ID" value="XM_025481252.1"/>
</dbReference>
<keyword evidence="11" id="KW-1185">Reference proteome</keyword>
<evidence type="ECO:0000256" key="6">
    <source>
        <dbReference type="ARBA" id="ARBA00023187"/>
    </source>
</evidence>
<evidence type="ECO:0000256" key="5">
    <source>
        <dbReference type="ARBA" id="ARBA00022728"/>
    </source>
</evidence>
<dbReference type="PANTHER" id="PTHR13007:SF19">
    <property type="entry name" value="PRE-MRNA-SPLICING FACTOR 18"/>
    <property type="match status" value="1"/>
</dbReference>
<feature type="compositionally biased region" description="Basic and acidic residues" evidence="8">
    <location>
        <begin position="15"/>
        <end position="25"/>
    </location>
</feature>
<feature type="domain" description="Prp18" evidence="9">
    <location>
        <begin position="154"/>
        <end position="265"/>
    </location>
</feature>
<proteinExistence type="inferred from homology"/>
<dbReference type="AlphaFoldDB" id="A0A2V1AA17"/>
<evidence type="ECO:0000256" key="1">
    <source>
        <dbReference type="ARBA" id="ARBA00004123"/>
    </source>
</evidence>
<dbReference type="SUPFAM" id="SSF47938">
    <property type="entry name" value="Functional domain of the splicing factor Prp18"/>
    <property type="match status" value="1"/>
</dbReference>
<dbReference type="PANTHER" id="PTHR13007">
    <property type="entry name" value="PRE-MRNA SPLICING FACTOR-RELATED"/>
    <property type="match status" value="1"/>
</dbReference>
<dbReference type="GO" id="GO:0005682">
    <property type="term" value="C:U5 snRNP"/>
    <property type="evidence" value="ECO:0007669"/>
    <property type="project" value="TreeGrafter"/>
</dbReference>
<comment type="caution">
    <text evidence="10">The sequence shown here is derived from an EMBL/GenBank/DDBJ whole genome shotgun (WGS) entry which is preliminary data.</text>
</comment>
<dbReference type="Pfam" id="PF02840">
    <property type="entry name" value="Prp18"/>
    <property type="match status" value="1"/>
</dbReference>
<reference evidence="10 11" key="1">
    <citation type="submission" date="2017-12" db="EMBL/GenBank/DDBJ databases">
        <title>Genome Sequence of the Amphotericin B-resistant Candida duobushaemulonii strain, B09383.</title>
        <authorList>
            <person name="Chow N.A."/>
            <person name="Gade L."/>
            <person name="Batra D."/>
            <person name="Rowe L.A."/>
            <person name="Loparev V.N."/>
            <person name="Litvintseva A.P."/>
        </authorList>
    </citation>
    <scope>NUCLEOTIDE SEQUENCE [LARGE SCALE GENOMIC DNA]</scope>
    <source>
        <strain evidence="10 11">B09383</strain>
    </source>
</reference>
<comment type="subcellular location">
    <subcellularLocation>
        <location evidence="1">Nucleus</location>
    </subcellularLocation>
</comment>
<dbReference type="EMBL" id="PKFP01000001">
    <property type="protein sequence ID" value="PVH14612.1"/>
    <property type="molecule type" value="Genomic_DNA"/>
</dbReference>
<evidence type="ECO:0000313" key="11">
    <source>
        <dbReference type="Proteomes" id="UP000244406"/>
    </source>
</evidence>
<dbReference type="InterPro" id="IPR004098">
    <property type="entry name" value="Prp18"/>
</dbReference>
<evidence type="ECO:0000259" key="9">
    <source>
        <dbReference type="Pfam" id="PF02840"/>
    </source>
</evidence>
<name>A0A2V1AA17_9ASCO</name>
<sequence length="276" mass="31105">MGLADEIAKKRKAAKEKTNTKKQKPDSPNTADVAEAPKEVSKETVSAEQEFLRSVADDKLEKSLKIFEGEDSSLSKEDQLRKLDLLVKTEQRNDAYKAYLDEESSASPVITLENIGGIETNKRQLELQVRLALKDIISLWEAMPQEPPEPYTIGMLREVKRDIVKLLYKLRAGKLEDSILLSLATVIYYIQQKSFVKANESYMKLSIGNVAYPIGIRDVGIHARHALSKITGEDKSTIANVMKSESFRKWILAVKRLISYSETKMNSTKVPKEAES</sequence>
<dbReference type="InterPro" id="IPR039979">
    <property type="entry name" value="PRPF18"/>
</dbReference>
<evidence type="ECO:0000256" key="8">
    <source>
        <dbReference type="SAM" id="MobiDB-lite"/>
    </source>
</evidence>
<evidence type="ECO:0000256" key="3">
    <source>
        <dbReference type="ARBA" id="ARBA00018242"/>
    </source>
</evidence>
<evidence type="ECO:0000256" key="7">
    <source>
        <dbReference type="ARBA" id="ARBA00023242"/>
    </source>
</evidence>
<keyword evidence="5" id="KW-0747">Spliceosome</keyword>
<dbReference type="GeneID" id="37002757"/>